<proteinExistence type="predicted"/>
<dbReference type="OrthoDB" id="623918at2759"/>
<comment type="caution">
    <text evidence="8">The sequence shown here is derived from an EMBL/GenBank/DDBJ whole genome shotgun (WGS) entry which is preliminary data.</text>
</comment>
<name>A0A835JNS2_9ROSI</name>
<accession>A0A835JNS2</accession>
<evidence type="ECO:0000256" key="1">
    <source>
        <dbReference type="ARBA" id="ARBA00004123"/>
    </source>
</evidence>
<dbReference type="GO" id="GO:0003677">
    <property type="term" value="F:DNA binding"/>
    <property type="evidence" value="ECO:0007669"/>
    <property type="project" value="UniProtKB-KW"/>
</dbReference>
<reference evidence="8 9" key="1">
    <citation type="submission" date="2020-10" db="EMBL/GenBank/DDBJ databases">
        <title>Plant Genome Project.</title>
        <authorList>
            <person name="Zhang R.-G."/>
        </authorList>
    </citation>
    <scope>NUCLEOTIDE SEQUENCE [LARGE SCALE GENOMIC DNA]</scope>
    <source>
        <strain evidence="8">FAFU-HL-1</strain>
        <tissue evidence="8">Leaf</tissue>
    </source>
</reference>
<feature type="transmembrane region" description="Helical" evidence="6">
    <location>
        <begin position="180"/>
        <end position="200"/>
    </location>
</feature>
<dbReference type="Pfam" id="PF02362">
    <property type="entry name" value="B3"/>
    <property type="match status" value="1"/>
</dbReference>
<keyword evidence="6" id="KW-1133">Transmembrane helix</keyword>
<dbReference type="Proteomes" id="UP000657918">
    <property type="component" value="Unassembled WGS sequence"/>
</dbReference>
<keyword evidence="6" id="KW-0812">Transmembrane</keyword>
<evidence type="ECO:0000256" key="4">
    <source>
        <dbReference type="ARBA" id="ARBA00023163"/>
    </source>
</evidence>
<comment type="subcellular location">
    <subcellularLocation>
        <location evidence="1">Nucleus</location>
    </subcellularLocation>
</comment>
<keyword evidence="6" id="KW-0472">Membrane</keyword>
<keyword evidence="2" id="KW-0805">Transcription regulation</keyword>
<dbReference type="AlphaFoldDB" id="A0A835JNS2"/>
<organism evidence="8 9">
    <name type="scientific">Salix dunnii</name>
    <dbReference type="NCBI Taxonomy" id="1413687"/>
    <lineage>
        <taxon>Eukaryota</taxon>
        <taxon>Viridiplantae</taxon>
        <taxon>Streptophyta</taxon>
        <taxon>Embryophyta</taxon>
        <taxon>Tracheophyta</taxon>
        <taxon>Spermatophyta</taxon>
        <taxon>Magnoliopsida</taxon>
        <taxon>eudicotyledons</taxon>
        <taxon>Gunneridae</taxon>
        <taxon>Pentapetalae</taxon>
        <taxon>rosids</taxon>
        <taxon>fabids</taxon>
        <taxon>Malpighiales</taxon>
        <taxon>Salicaceae</taxon>
        <taxon>Saliceae</taxon>
        <taxon>Salix</taxon>
    </lineage>
</organism>
<dbReference type="GO" id="GO:0005634">
    <property type="term" value="C:nucleus"/>
    <property type="evidence" value="ECO:0007669"/>
    <property type="project" value="UniProtKB-SubCell"/>
</dbReference>
<evidence type="ECO:0000256" key="6">
    <source>
        <dbReference type="SAM" id="Phobius"/>
    </source>
</evidence>
<dbReference type="PROSITE" id="PS50863">
    <property type="entry name" value="B3"/>
    <property type="match status" value="1"/>
</dbReference>
<dbReference type="SUPFAM" id="SSF101936">
    <property type="entry name" value="DNA-binding pseudobarrel domain"/>
    <property type="match status" value="1"/>
</dbReference>
<evidence type="ECO:0000256" key="2">
    <source>
        <dbReference type="ARBA" id="ARBA00023015"/>
    </source>
</evidence>
<keyword evidence="4" id="KW-0804">Transcription</keyword>
<dbReference type="InterPro" id="IPR015300">
    <property type="entry name" value="DNA-bd_pseudobarrel_sf"/>
</dbReference>
<gene>
    <name evidence="8" type="ORF">SADUNF_Sadunf10G0146600</name>
</gene>
<evidence type="ECO:0000256" key="3">
    <source>
        <dbReference type="ARBA" id="ARBA00023125"/>
    </source>
</evidence>
<keyword evidence="5" id="KW-0539">Nucleus</keyword>
<protein>
    <recommendedName>
        <fullName evidence="7">TF-B3 domain-containing protein</fullName>
    </recommendedName>
</protein>
<keyword evidence="9" id="KW-1185">Reference proteome</keyword>
<dbReference type="EMBL" id="JADGMS010000010">
    <property type="protein sequence ID" value="KAF9674627.1"/>
    <property type="molecule type" value="Genomic_DNA"/>
</dbReference>
<dbReference type="CDD" id="cd10017">
    <property type="entry name" value="B3_DNA"/>
    <property type="match status" value="1"/>
</dbReference>
<dbReference type="InterPro" id="IPR003340">
    <property type="entry name" value="B3_DNA-bd"/>
</dbReference>
<feature type="domain" description="TF-B3" evidence="7">
    <location>
        <begin position="124"/>
        <end position="163"/>
    </location>
</feature>
<evidence type="ECO:0000313" key="8">
    <source>
        <dbReference type="EMBL" id="KAF9674627.1"/>
    </source>
</evidence>
<evidence type="ECO:0000256" key="5">
    <source>
        <dbReference type="ARBA" id="ARBA00023242"/>
    </source>
</evidence>
<evidence type="ECO:0000259" key="7">
    <source>
        <dbReference type="PROSITE" id="PS50863"/>
    </source>
</evidence>
<evidence type="ECO:0000313" key="9">
    <source>
        <dbReference type="Proteomes" id="UP000657918"/>
    </source>
</evidence>
<keyword evidence="3" id="KW-0238">DNA-binding</keyword>
<dbReference type="Gene3D" id="2.40.330.10">
    <property type="entry name" value="DNA-binding pseudobarrel domain"/>
    <property type="match status" value="1"/>
</dbReference>
<sequence>MSSGLRVSMMHAIAIDSFDIEVTPIPVLLDEMKDEGYVESLDTHYCRALESRAFNVNARGEGGGGGGGGGGEQRARSIVRHCENELLPECEIIEFVPCGLQRLRKKARGQFMLPGCSKLKSPFMYISKGWKEFSQENNLKEGDVCVFELINKRKFFVNLKIVCLRIKLRQIAMHTSCPQLMFQQVGTIAFWFSPLVFYFISMQLKAHDNREEIISQLIMDPIESNKQTNTGPLMGQLLVHISGKSNLR</sequence>